<organism evidence="2 3">
    <name type="scientific">Halothermothrix orenii (strain H 168 / OCM 544 / DSM 9562)</name>
    <dbReference type="NCBI Taxonomy" id="373903"/>
    <lineage>
        <taxon>Bacteria</taxon>
        <taxon>Bacillati</taxon>
        <taxon>Bacillota</taxon>
        <taxon>Clostridia</taxon>
        <taxon>Halanaerobiales</taxon>
        <taxon>Halothermotrichaceae</taxon>
        <taxon>Halothermothrix</taxon>
    </lineage>
</organism>
<dbReference type="HOGENOM" id="CLU_048995_3_1_9"/>
<sequence length="165" mass="18693">MLSKFNKGQKEVKKEEKQFVVFTVSGEHFGVDIHQTREIINTTELTFVPNAPSFVKGVINLRDEIIPIINLKKRLSLKDNESADEEKIIIVEINNNLIGMQVDDVKEMIRLNVDEIADPPEIIKGINKNYLSGVGKLNEKLLIILDLANILTKEEIEELDNVDLG</sequence>
<dbReference type="EMBL" id="CP001098">
    <property type="protein sequence ID" value="ACL69519.1"/>
    <property type="molecule type" value="Genomic_DNA"/>
</dbReference>
<proteinExistence type="predicted"/>
<dbReference type="RefSeq" id="WP_012635707.1">
    <property type="nucleotide sequence ID" value="NC_011899.1"/>
</dbReference>
<evidence type="ECO:0000259" key="1">
    <source>
        <dbReference type="PROSITE" id="PS50851"/>
    </source>
</evidence>
<accession>B8CW50</accession>
<feature type="domain" description="CheW-like" evidence="1">
    <location>
        <begin position="16"/>
        <end position="156"/>
    </location>
</feature>
<keyword evidence="3" id="KW-1185">Reference proteome</keyword>
<dbReference type="Pfam" id="PF01584">
    <property type="entry name" value="CheW"/>
    <property type="match status" value="1"/>
</dbReference>
<dbReference type="eggNOG" id="COG0835">
    <property type="taxonomic scope" value="Bacteria"/>
</dbReference>
<dbReference type="PANTHER" id="PTHR22617:SF23">
    <property type="entry name" value="CHEMOTAXIS PROTEIN CHEW"/>
    <property type="match status" value="1"/>
</dbReference>
<dbReference type="CDD" id="cd00732">
    <property type="entry name" value="CheW"/>
    <property type="match status" value="1"/>
</dbReference>
<dbReference type="GO" id="GO:0007165">
    <property type="term" value="P:signal transduction"/>
    <property type="evidence" value="ECO:0007669"/>
    <property type="project" value="InterPro"/>
</dbReference>
<dbReference type="PANTHER" id="PTHR22617">
    <property type="entry name" value="CHEMOTAXIS SENSOR HISTIDINE KINASE-RELATED"/>
    <property type="match status" value="1"/>
</dbReference>
<dbReference type="GO" id="GO:0005829">
    <property type="term" value="C:cytosol"/>
    <property type="evidence" value="ECO:0007669"/>
    <property type="project" value="TreeGrafter"/>
</dbReference>
<dbReference type="GO" id="GO:0006935">
    <property type="term" value="P:chemotaxis"/>
    <property type="evidence" value="ECO:0007669"/>
    <property type="project" value="InterPro"/>
</dbReference>
<dbReference type="STRING" id="373903.Hore_07620"/>
<dbReference type="InterPro" id="IPR002545">
    <property type="entry name" value="CheW-lke_dom"/>
</dbReference>
<dbReference type="InterPro" id="IPR036061">
    <property type="entry name" value="CheW-like_dom_sf"/>
</dbReference>
<evidence type="ECO:0000313" key="2">
    <source>
        <dbReference type="EMBL" id="ACL69519.1"/>
    </source>
</evidence>
<dbReference type="KEGG" id="hor:Hore_07620"/>
<dbReference type="PROSITE" id="PS50851">
    <property type="entry name" value="CHEW"/>
    <property type="match status" value="1"/>
</dbReference>
<dbReference type="Proteomes" id="UP000000719">
    <property type="component" value="Chromosome"/>
</dbReference>
<evidence type="ECO:0000313" key="3">
    <source>
        <dbReference type="Proteomes" id="UP000000719"/>
    </source>
</evidence>
<dbReference type="AlphaFoldDB" id="B8CW50"/>
<dbReference type="SMART" id="SM00260">
    <property type="entry name" value="CheW"/>
    <property type="match status" value="1"/>
</dbReference>
<name>B8CW50_HALOH</name>
<dbReference type="InterPro" id="IPR039315">
    <property type="entry name" value="CheW"/>
</dbReference>
<dbReference type="SUPFAM" id="SSF50341">
    <property type="entry name" value="CheW-like"/>
    <property type="match status" value="1"/>
</dbReference>
<gene>
    <name evidence="2" type="ordered locus">Hore_07620</name>
</gene>
<dbReference type="OrthoDB" id="9794382at2"/>
<reference evidence="2 3" key="1">
    <citation type="journal article" date="2009" name="PLoS ONE">
        <title>Genome analysis of the anaerobic thermohalophilic bacterium Halothermothrix orenii.</title>
        <authorList>
            <person name="Mavromatis K."/>
            <person name="Ivanova N."/>
            <person name="Anderson I."/>
            <person name="Lykidis A."/>
            <person name="Hooper S.D."/>
            <person name="Sun H."/>
            <person name="Kunin V."/>
            <person name="Lapidus A."/>
            <person name="Hugenholtz P."/>
            <person name="Patel B."/>
            <person name="Kyrpides N.C."/>
        </authorList>
    </citation>
    <scope>NUCLEOTIDE SEQUENCE [LARGE SCALE GENOMIC DNA]</scope>
    <source>
        <strain evidence="3">H 168 / OCM 544 / DSM 9562</strain>
    </source>
</reference>
<protein>
    <submittedName>
        <fullName evidence="2">Putative CheW protein</fullName>
    </submittedName>
</protein>
<dbReference type="Gene3D" id="2.30.30.40">
    <property type="entry name" value="SH3 Domains"/>
    <property type="match status" value="1"/>
</dbReference>
<dbReference type="Gene3D" id="2.40.50.180">
    <property type="entry name" value="CheA-289, Domain 4"/>
    <property type="match status" value="1"/>
</dbReference>